<keyword evidence="10" id="KW-0997">Cell inner membrane</keyword>
<reference evidence="12 13" key="1">
    <citation type="submission" date="2022-11" db="EMBL/GenBank/DDBJ databases">
        <title>Minimal conservation of predation-associated metabolite biosynthetic gene clusters underscores biosynthetic potential of Myxococcota including descriptions for ten novel species: Archangium lansinium sp. nov., Myxococcus landrumus sp. nov., Nannocystis bai.</title>
        <authorList>
            <person name="Ahearne A."/>
            <person name="Stevens C."/>
            <person name="Dowd S."/>
        </authorList>
    </citation>
    <scope>NUCLEOTIDE SEQUENCE [LARGE SCALE GENOMIC DNA]</scope>
    <source>
        <strain evidence="12 13">NCELM</strain>
    </source>
</reference>
<keyword evidence="10" id="KW-0472">Membrane</keyword>
<keyword evidence="5 10" id="KW-0808">Transferase</keyword>
<feature type="chain" id="PRO_5044981201" description="FAD:protein FMN transferase" evidence="10">
    <location>
        <begin position="24"/>
        <end position="381"/>
    </location>
</feature>
<dbReference type="Proteomes" id="UP001217838">
    <property type="component" value="Unassembled WGS sequence"/>
</dbReference>
<feature type="signal peptide" evidence="10">
    <location>
        <begin position="1"/>
        <end position="23"/>
    </location>
</feature>
<comment type="subcellular location">
    <subcellularLocation>
        <location evidence="10">Cell inner membrane</location>
        <topology evidence="10">Lipid-anchor</topology>
        <orientation evidence="10">Periplasmic side</orientation>
    </subcellularLocation>
</comment>
<evidence type="ECO:0000256" key="8">
    <source>
        <dbReference type="ARBA" id="ARBA00022842"/>
    </source>
</evidence>
<dbReference type="InterPro" id="IPR003374">
    <property type="entry name" value="ApbE-like_sf"/>
</dbReference>
<dbReference type="RefSeq" id="WP_271999897.1">
    <property type="nucleotide sequence ID" value="NZ_JAQNDN010000010.1"/>
</dbReference>
<comment type="caution">
    <text evidence="12">The sequence shown here is derived from an EMBL/GenBank/DDBJ whole genome shotgun (WGS) entry which is preliminary data.</text>
</comment>
<evidence type="ECO:0000313" key="12">
    <source>
        <dbReference type="EMBL" id="MDC0670082.1"/>
    </source>
</evidence>
<comment type="catalytic activity">
    <reaction evidence="9 10">
        <text>L-threonyl-[protein] + FAD = FMN-L-threonyl-[protein] + AMP + H(+)</text>
        <dbReference type="Rhea" id="RHEA:36847"/>
        <dbReference type="Rhea" id="RHEA-COMP:11060"/>
        <dbReference type="Rhea" id="RHEA-COMP:11061"/>
        <dbReference type="ChEBI" id="CHEBI:15378"/>
        <dbReference type="ChEBI" id="CHEBI:30013"/>
        <dbReference type="ChEBI" id="CHEBI:57692"/>
        <dbReference type="ChEBI" id="CHEBI:74257"/>
        <dbReference type="ChEBI" id="CHEBI:456215"/>
        <dbReference type="EC" id="2.7.1.180"/>
    </reaction>
</comment>
<dbReference type="PANTHER" id="PTHR30040">
    <property type="entry name" value="THIAMINE BIOSYNTHESIS LIPOPROTEIN APBE"/>
    <property type="match status" value="1"/>
</dbReference>
<dbReference type="PROSITE" id="PS51257">
    <property type="entry name" value="PROKAR_LIPOPROTEIN"/>
    <property type="match status" value="1"/>
</dbReference>
<evidence type="ECO:0000256" key="5">
    <source>
        <dbReference type="ARBA" id="ARBA00022679"/>
    </source>
</evidence>
<sequence>MTRLARRAAALALSLLACGQPQGTGPNKPVPSDIAPKPAPETAPAPPAPAPPGPPVRKDGTVYAETQQMGTRVSINVYVGDRTAADAGAAVEAAFAEIERIEQIMSEWRPSSELSQLNDGAGGPLRPLSEELFAVLKRSKEIAEATGGAFDPTFYAVGQLWHFDPGSRPPTREAIKEKLPLVDWRSIELDPATRSGRLARPGMKVGLGAIAKGYAVDRASAVLRERGFVDHIVEGGGDTYVSGTKAGKTWMVGIQRPDGPGSIAAIPARDRAVVTSGDYQRFLEFEGVRYSHILDPRTGFPVPEDRSMQSITVLAPDATDADAYATAVAVMGVERGLEFIQSQPGLDAALITHAGELRVTPELAKILVYPPDKPPPAPPAP</sequence>
<organism evidence="12 13">
    <name type="scientific">Nannocystis radixulma</name>
    <dbReference type="NCBI Taxonomy" id="2995305"/>
    <lineage>
        <taxon>Bacteria</taxon>
        <taxon>Pseudomonadati</taxon>
        <taxon>Myxococcota</taxon>
        <taxon>Polyangia</taxon>
        <taxon>Nannocystales</taxon>
        <taxon>Nannocystaceae</taxon>
        <taxon>Nannocystis</taxon>
    </lineage>
</organism>
<evidence type="ECO:0000256" key="6">
    <source>
        <dbReference type="ARBA" id="ARBA00022723"/>
    </source>
</evidence>
<protein>
    <recommendedName>
        <fullName evidence="3 10">FAD:protein FMN transferase</fullName>
        <ecNumber evidence="2 10">2.7.1.180</ecNumber>
    </recommendedName>
</protein>
<feature type="compositionally biased region" description="Pro residues" evidence="11">
    <location>
        <begin position="37"/>
        <end position="55"/>
    </location>
</feature>
<keyword evidence="13" id="KW-1185">Reference proteome</keyword>
<accession>A0ABT5B7J2</accession>
<keyword evidence="10" id="KW-1003">Cell membrane</keyword>
<dbReference type="Gene3D" id="3.10.520.10">
    <property type="entry name" value="ApbE-like domains"/>
    <property type="match status" value="1"/>
</dbReference>
<keyword evidence="10" id="KW-0449">Lipoprotein</keyword>
<proteinExistence type="inferred from homology"/>
<evidence type="ECO:0000256" key="7">
    <source>
        <dbReference type="ARBA" id="ARBA00022827"/>
    </source>
</evidence>
<evidence type="ECO:0000256" key="2">
    <source>
        <dbReference type="ARBA" id="ARBA00011955"/>
    </source>
</evidence>
<dbReference type="InterPro" id="IPR024932">
    <property type="entry name" value="ApbE"/>
</dbReference>
<keyword evidence="10" id="KW-0732">Signal</keyword>
<comment type="cofactor">
    <cofactor evidence="1 10">
        <name>Mg(2+)</name>
        <dbReference type="ChEBI" id="CHEBI:18420"/>
    </cofactor>
</comment>
<keyword evidence="4 10" id="KW-0285">Flavoprotein</keyword>
<evidence type="ECO:0000256" key="9">
    <source>
        <dbReference type="ARBA" id="ARBA00048540"/>
    </source>
</evidence>
<dbReference type="EMBL" id="JAQNDN010000010">
    <property type="protein sequence ID" value="MDC0670082.1"/>
    <property type="molecule type" value="Genomic_DNA"/>
</dbReference>
<feature type="region of interest" description="Disordered" evidence="11">
    <location>
        <begin position="18"/>
        <end position="60"/>
    </location>
</feature>
<keyword evidence="7 10" id="KW-0274">FAD</keyword>
<name>A0ABT5B7J2_9BACT</name>
<keyword evidence="6 10" id="KW-0479">Metal-binding</keyword>
<dbReference type="PANTHER" id="PTHR30040:SF2">
    <property type="entry name" value="FAD:PROTEIN FMN TRANSFERASE"/>
    <property type="match status" value="1"/>
</dbReference>
<dbReference type="EC" id="2.7.1.180" evidence="2 10"/>
<comment type="function">
    <text evidence="10">Flavin transferase that catalyzes the transfer of the FMN moiety of FAD and its covalent binding to the hydroxyl group of a threonine residue in a target flavoprotein.</text>
</comment>
<comment type="similarity">
    <text evidence="10">Belongs to the ApbE family.</text>
</comment>
<evidence type="ECO:0000256" key="11">
    <source>
        <dbReference type="SAM" id="MobiDB-lite"/>
    </source>
</evidence>
<dbReference type="GO" id="GO:0016740">
    <property type="term" value="F:transferase activity"/>
    <property type="evidence" value="ECO:0007669"/>
    <property type="project" value="UniProtKB-KW"/>
</dbReference>
<dbReference type="Pfam" id="PF02424">
    <property type="entry name" value="ApbE"/>
    <property type="match status" value="1"/>
</dbReference>
<evidence type="ECO:0000256" key="4">
    <source>
        <dbReference type="ARBA" id="ARBA00022630"/>
    </source>
</evidence>
<evidence type="ECO:0000256" key="1">
    <source>
        <dbReference type="ARBA" id="ARBA00001946"/>
    </source>
</evidence>
<gene>
    <name evidence="12" type="ORF">POL58_20180</name>
</gene>
<evidence type="ECO:0000313" key="13">
    <source>
        <dbReference type="Proteomes" id="UP001217838"/>
    </source>
</evidence>
<dbReference type="SUPFAM" id="SSF143631">
    <property type="entry name" value="ApbE-like"/>
    <property type="match status" value="1"/>
</dbReference>
<evidence type="ECO:0000256" key="10">
    <source>
        <dbReference type="RuleBase" id="RU363002"/>
    </source>
</evidence>
<evidence type="ECO:0000256" key="3">
    <source>
        <dbReference type="ARBA" id="ARBA00016337"/>
    </source>
</evidence>
<keyword evidence="8 10" id="KW-0460">Magnesium</keyword>